<evidence type="ECO:0000313" key="2">
    <source>
        <dbReference type="Proteomes" id="UP000827092"/>
    </source>
</evidence>
<sequence length="78" mass="8957">MTSCTVNSFAKDFGSSVTLARLHPCGLRRKMIAQRIRSTYFLIGDSGYPLEPWLPKPYVAPQTRQEVRFNEKLVRLNV</sequence>
<evidence type="ECO:0000313" key="1">
    <source>
        <dbReference type="EMBL" id="KAG8177539.1"/>
    </source>
</evidence>
<name>A0AAV6U0J3_9ARAC</name>
<protein>
    <recommendedName>
        <fullName evidence="3">DDE Tnp4 domain-containing protein</fullName>
    </recommendedName>
</protein>
<accession>A0AAV6U0J3</accession>
<reference evidence="1 2" key="1">
    <citation type="journal article" date="2022" name="Nat. Ecol. Evol.">
        <title>A masculinizing supergene underlies an exaggerated male reproductive morph in a spider.</title>
        <authorList>
            <person name="Hendrickx F."/>
            <person name="De Corte Z."/>
            <person name="Sonet G."/>
            <person name="Van Belleghem S.M."/>
            <person name="Kostlbacher S."/>
            <person name="Vangestel C."/>
        </authorList>
    </citation>
    <scope>NUCLEOTIDE SEQUENCE [LARGE SCALE GENOMIC DNA]</scope>
    <source>
        <strain evidence="1">W744_W776</strain>
    </source>
</reference>
<evidence type="ECO:0008006" key="3">
    <source>
        <dbReference type="Google" id="ProtNLM"/>
    </source>
</evidence>
<proteinExistence type="predicted"/>
<dbReference type="Proteomes" id="UP000827092">
    <property type="component" value="Unassembled WGS sequence"/>
</dbReference>
<organism evidence="1 2">
    <name type="scientific">Oedothorax gibbosus</name>
    <dbReference type="NCBI Taxonomy" id="931172"/>
    <lineage>
        <taxon>Eukaryota</taxon>
        <taxon>Metazoa</taxon>
        <taxon>Ecdysozoa</taxon>
        <taxon>Arthropoda</taxon>
        <taxon>Chelicerata</taxon>
        <taxon>Arachnida</taxon>
        <taxon>Araneae</taxon>
        <taxon>Araneomorphae</taxon>
        <taxon>Entelegynae</taxon>
        <taxon>Araneoidea</taxon>
        <taxon>Linyphiidae</taxon>
        <taxon>Erigoninae</taxon>
        <taxon>Oedothorax</taxon>
    </lineage>
</organism>
<keyword evidence="2" id="KW-1185">Reference proteome</keyword>
<comment type="caution">
    <text evidence="1">The sequence shown here is derived from an EMBL/GenBank/DDBJ whole genome shotgun (WGS) entry which is preliminary data.</text>
</comment>
<gene>
    <name evidence="1" type="ORF">JTE90_023444</name>
</gene>
<dbReference type="AlphaFoldDB" id="A0AAV6U0J3"/>
<dbReference type="EMBL" id="JAFNEN010000775">
    <property type="protein sequence ID" value="KAG8177539.1"/>
    <property type="molecule type" value="Genomic_DNA"/>
</dbReference>